<dbReference type="Proteomes" id="UP000694429">
    <property type="component" value="Chromosome 25"/>
</dbReference>
<dbReference type="PANTHER" id="PTHR16076">
    <property type="entry name" value="CYTOSKELETON ASSOCIATED PROTEIN 2-RELATED"/>
    <property type="match status" value="1"/>
</dbReference>
<comment type="subcellular location">
    <subcellularLocation>
        <location evidence="1">Cytoplasm</location>
        <location evidence="1">Cytoskeleton</location>
    </subcellularLocation>
</comment>
<name>A0A8C0RP11_CANLF</name>
<dbReference type="GO" id="GO:0005856">
    <property type="term" value="C:cytoskeleton"/>
    <property type="evidence" value="ECO:0007669"/>
    <property type="project" value="UniProtKB-SubCell"/>
</dbReference>
<dbReference type="RefSeq" id="XP_038429034.1">
    <property type="nucleotide sequence ID" value="XM_038573106.1"/>
</dbReference>
<dbReference type="GeneID" id="477291"/>
<evidence type="ECO:0000313" key="8">
    <source>
        <dbReference type="Ensembl" id="ENSCAFP00030031350.1"/>
    </source>
</evidence>
<feature type="domain" description="Cytoskeleton-associated protein 2 C-terminal" evidence="7">
    <location>
        <begin position="335"/>
        <end position="680"/>
    </location>
</feature>
<dbReference type="PANTHER" id="PTHR16076:SF8">
    <property type="entry name" value="CYTOSKELETON-ASSOCIATED PROTEIN 2"/>
    <property type="match status" value="1"/>
</dbReference>
<evidence type="ECO:0000256" key="2">
    <source>
        <dbReference type="ARBA" id="ARBA00009468"/>
    </source>
</evidence>
<dbReference type="InterPro" id="IPR029197">
    <property type="entry name" value="CKAP2_C"/>
</dbReference>
<evidence type="ECO:0000256" key="3">
    <source>
        <dbReference type="ARBA" id="ARBA00022490"/>
    </source>
</evidence>
<gene>
    <name evidence="8" type="primary">CKAP2</name>
</gene>
<dbReference type="OrthoDB" id="9945093at2759"/>
<dbReference type="InterPro" id="IPR026165">
    <property type="entry name" value="CKAP2_fam"/>
</dbReference>
<comment type="similarity">
    <text evidence="2">Belongs to the CKAP2 family.</text>
</comment>
<evidence type="ECO:0000256" key="5">
    <source>
        <dbReference type="ARBA" id="ARBA00023212"/>
    </source>
</evidence>
<dbReference type="CTD" id="26586"/>
<reference evidence="8" key="2">
    <citation type="submission" date="2025-08" db="UniProtKB">
        <authorList>
            <consortium name="Ensembl"/>
        </authorList>
    </citation>
    <scope>IDENTIFICATION</scope>
</reference>
<evidence type="ECO:0000256" key="1">
    <source>
        <dbReference type="ARBA" id="ARBA00004245"/>
    </source>
</evidence>
<feature type="region of interest" description="Disordered" evidence="6">
    <location>
        <begin position="1"/>
        <end position="28"/>
    </location>
</feature>
<accession>A0A8C0RP11</accession>
<evidence type="ECO:0000313" key="9">
    <source>
        <dbReference type="Proteomes" id="UP000694429"/>
    </source>
</evidence>
<evidence type="ECO:0000256" key="6">
    <source>
        <dbReference type="SAM" id="MobiDB-lite"/>
    </source>
</evidence>
<dbReference type="AlphaFoldDB" id="A0A8C0RP11"/>
<protein>
    <submittedName>
        <fullName evidence="8">Cytoskeleton associated protein 2</fullName>
    </submittedName>
</protein>
<dbReference type="Ensembl" id="ENSCAFT00030035943.1">
    <property type="protein sequence ID" value="ENSCAFP00030031350.1"/>
    <property type="gene ID" value="ENSCAFG00030019497.1"/>
</dbReference>
<proteinExistence type="inferred from homology"/>
<evidence type="ECO:0000256" key="4">
    <source>
        <dbReference type="ARBA" id="ARBA00022553"/>
    </source>
</evidence>
<dbReference type="Pfam" id="PF15297">
    <property type="entry name" value="CKAP2_C"/>
    <property type="match status" value="1"/>
</dbReference>
<keyword evidence="4" id="KW-0597">Phosphoprotein</keyword>
<dbReference type="RefSeq" id="XP_038290610.1">
    <property type="nucleotide sequence ID" value="XM_038434682.1"/>
</dbReference>
<organism evidence="8 9">
    <name type="scientific">Canis lupus familiaris</name>
    <name type="common">Dog</name>
    <name type="synonym">Canis familiaris</name>
    <dbReference type="NCBI Taxonomy" id="9615"/>
    <lineage>
        <taxon>Eukaryota</taxon>
        <taxon>Metazoa</taxon>
        <taxon>Chordata</taxon>
        <taxon>Craniata</taxon>
        <taxon>Vertebrata</taxon>
        <taxon>Euteleostomi</taxon>
        <taxon>Mammalia</taxon>
        <taxon>Eutheria</taxon>
        <taxon>Laurasiatheria</taxon>
        <taxon>Carnivora</taxon>
        <taxon>Caniformia</taxon>
        <taxon>Canidae</taxon>
        <taxon>Canis</taxon>
    </lineage>
</organism>
<reference evidence="8" key="1">
    <citation type="submission" date="2019-03" db="EMBL/GenBank/DDBJ databases">
        <authorList>
            <person name="Warren W.C."/>
            <person name="Johnson G.S."/>
        </authorList>
    </citation>
    <scope>NUCLEOTIDE SEQUENCE [LARGE SCALE GENOMIC DNA]</scope>
    <source>
        <strain evidence="8">Basenji</strain>
    </source>
</reference>
<evidence type="ECO:0000259" key="7">
    <source>
        <dbReference type="Pfam" id="PF15297"/>
    </source>
</evidence>
<feature type="compositionally biased region" description="Basic and acidic residues" evidence="6">
    <location>
        <begin position="362"/>
        <end position="385"/>
    </location>
</feature>
<feature type="region of interest" description="Disordered" evidence="6">
    <location>
        <begin position="549"/>
        <end position="574"/>
    </location>
</feature>
<feature type="region of interest" description="Disordered" evidence="6">
    <location>
        <begin position="361"/>
        <end position="414"/>
    </location>
</feature>
<dbReference type="RefSeq" id="XP_022265538.1">
    <property type="nucleotide sequence ID" value="XM_022409830.2"/>
</dbReference>
<keyword evidence="3" id="KW-0963">Cytoplasm</keyword>
<sequence>MSGPAVPQELRLPPSQSPQPAFRDKRECDSREVVVGSFYEQKQKLKERMLQRKTFFAYKQENHISSSTGQKVMNSEGQIQEETKVLKFKTKMAGKENVSRLPVNKNNITMGKNCIPLRPSNELANLTMIIDTHNLEDNNHTRQSVPIEDGPQSQHMTLSQMFHLKNNSKKKQISTEKPKQDANMPKKLVLGSYNGQIVQSKINSFRKPLPVRDESSVATKKLSATIPKAPEPLPADTSSFTVRSHRAPNVMTTTRPVSTASQDRRLVRPPIRSHCNSAQDPVKQGIRRSLTIRKGPQEKELLQLNTVSSSAKTSSQDVERKTTVSRSLMSKIVARPASSFNTRLIQKSKSIDPCRHSVAKATIDRSIHPKETAEERKARLSEWKASKRKMIKRPPSSGVTQSEPEGRNEKSSGSFWTTMVEEDEQRLFTEKVNKTFSECLNLINEGCPKEEILVILNDLIKDIPDAKKLVKYWICLARIEPLTSPIENIITIYEKAILAGAQPIEEMRHVIADILTMKSQEKVKYGENVEACATKEYIQDVSSEDIGVNLESGKPETEKKPRNVVFQDDEKKQDDKTKYLTNDVKTPSAETGGSCLIKYNVSTTPYLQSIKKKIQFDNTDSTFKELKFLTPVRRSQRIQEKTSKLPDMLKDHYPCVSSLEQLTELGGETDVFVCRPNTALCPMYSETGTAQEK</sequence>
<keyword evidence="5" id="KW-0206">Cytoskeleton</keyword>